<name>A0A402AUX1_9CHLR</name>
<dbReference type="AlphaFoldDB" id="A0A402AUX1"/>
<keyword evidence="2" id="KW-1185">Reference proteome</keyword>
<proteinExistence type="predicted"/>
<evidence type="ECO:0000313" key="1">
    <source>
        <dbReference type="EMBL" id="GCE22887.1"/>
    </source>
</evidence>
<accession>A0A402AUX1</accession>
<dbReference type="Proteomes" id="UP000287188">
    <property type="component" value="Unassembled WGS sequence"/>
</dbReference>
<dbReference type="EMBL" id="BIFS01000002">
    <property type="protein sequence ID" value="GCE22887.1"/>
    <property type="molecule type" value="Genomic_DNA"/>
</dbReference>
<comment type="caution">
    <text evidence="1">The sequence shown here is derived from an EMBL/GenBank/DDBJ whole genome shotgun (WGS) entry which is preliminary data.</text>
</comment>
<reference evidence="2" key="1">
    <citation type="submission" date="2018-12" db="EMBL/GenBank/DDBJ databases">
        <title>Tengunoibacter tsumagoiensis gen. nov., sp. nov., Dictyobacter kobayashii sp. nov., D. alpinus sp. nov., and D. joshuensis sp. nov. and description of Dictyobacteraceae fam. nov. within the order Ktedonobacterales isolated from Tengu-no-mugimeshi.</title>
        <authorList>
            <person name="Wang C.M."/>
            <person name="Zheng Y."/>
            <person name="Sakai Y."/>
            <person name="Toyoda A."/>
            <person name="Minakuchi Y."/>
            <person name="Abe K."/>
            <person name="Yokota A."/>
            <person name="Yabe S."/>
        </authorList>
    </citation>
    <scope>NUCLEOTIDE SEQUENCE [LARGE SCALE GENOMIC DNA]</scope>
    <source>
        <strain evidence="2">Uno11</strain>
    </source>
</reference>
<protein>
    <submittedName>
        <fullName evidence="1">Uncharacterized protein</fullName>
    </submittedName>
</protein>
<sequence>MIITILALVLIIACVGSVVFVNKYINGNTTDTNTNTPTVTTPSGNPIDPQASAIIIHPQTAGAIDKTTLEPKAGTIKTTFKVNDPIYVTFNLDPNKYDVTKEKSWVNVRFYKGKQSILKDDPLAVDKEETVGYFGAQYYLATPDGAAEIYWCHTSTCSDGKLAQVVHFTVTN</sequence>
<evidence type="ECO:0000313" key="2">
    <source>
        <dbReference type="Proteomes" id="UP000287188"/>
    </source>
</evidence>
<dbReference type="OrthoDB" id="164909at2"/>
<gene>
    <name evidence="1" type="ORF">KDK_66870</name>
</gene>
<organism evidence="1 2">
    <name type="scientific">Dictyobacter kobayashii</name>
    <dbReference type="NCBI Taxonomy" id="2014872"/>
    <lineage>
        <taxon>Bacteria</taxon>
        <taxon>Bacillati</taxon>
        <taxon>Chloroflexota</taxon>
        <taxon>Ktedonobacteria</taxon>
        <taxon>Ktedonobacterales</taxon>
        <taxon>Dictyobacteraceae</taxon>
        <taxon>Dictyobacter</taxon>
    </lineage>
</organism>
<dbReference type="RefSeq" id="WP_126556335.1">
    <property type="nucleotide sequence ID" value="NZ_BIFS01000002.1"/>
</dbReference>